<accession>N6WWN7</accession>
<proteinExistence type="predicted"/>
<reference evidence="3 4" key="1">
    <citation type="journal article" date="2013" name="Genome Announc.">
        <title>Genome Sequence of the Polycyclic Aromatic Hydrocarbon-Degrading Bacterium Strain Marinobacter nanhaiticus D15-8WT.</title>
        <authorList>
            <person name="Cui Z."/>
            <person name="Gao W."/>
            <person name="Li Q."/>
            <person name="Xu G."/>
            <person name="Zheng L."/>
        </authorList>
    </citation>
    <scope>NUCLEOTIDE SEQUENCE [LARGE SCALE GENOMIC DNA]</scope>
    <source>
        <strain evidence="3 4">D15-8W</strain>
    </source>
</reference>
<name>N6WWN7_9GAMM</name>
<dbReference type="Pfam" id="PF06812">
    <property type="entry name" value="ImpA_N"/>
    <property type="match status" value="1"/>
</dbReference>
<evidence type="ECO:0000313" key="4">
    <source>
        <dbReference type="Proteomes" id="UP000013165"/>
    </source>
</evidence>
<dbReference type="OrthoDB" id="1522895at2"/>
<dbReference type="InterPro" id="IPR017739">
    <property type="entry name" value="T6SS-assoc_VCA0119"/>
</dbReference>
<dbReference type="AlphaFoldDB" id="N6WWN7"/>
<dbReference type="EMBL" id="APLQ01000011">
    <property type="protein sequence ID" value="ENO15487.2"/>
    <property type="molecule type" value="Genomic_DNA"/>
</dbReference>
<protein>
    <submittedName>
        <fullName evidence="3">Type VI secretion system protein TssA</fullName>
    </submittedName>
</protein>
<dbReference type="Proteomes" id="UP000013165">
    <property type="component" value="Unassembled WGS sequence"/>
</dbReference>
<keyword evidence="4" id="KW-1185">Reference proteome</keyword>
<feature type="region of interest" description="Disordered" evidence="1">
    <location>
        <begin position="185"/>
        <end position="231"/>
    </location>
</feature>
<evidence type="ECO:0000256" key="1">
    <source>
        <dbReference type="SAM" id="MobiDB-lite"/>
    </source>
</evidence>
<comment type="caution">
    <text evidence="3">The sequence shown here is derived from an EMBL/GenBank/DDBJ whole genome shotgun (WGS) entry which is preliminary data.</text>
</comment>
<sequence>MQAVEEHPYVEQVIAPLAGDATCGEALGEDAALEFLENEIMKIGSLAHTGIDWAKVERESLRLLSDQSKDLKVLGFLLLALQRGGNGERFALSVHLLCEVMESWWTEAWPYPGEKGARPRRLMFGQMMQRAGAEVDKIAFDSAVGDGRSFCLARLDKLAELAEAQSIPTDGVLDLKRTIKNMPEVGQAAGNSGSAKAASSPSNQPAPAAEPVASATTSSLGSLTLDPKNERGTRQSLLKVADLLTELSPTSPLGYQLRRYAIWQAITTAPPARDGVRSDLAAVSADRVSEYLDSLARGGDMALWGRIEQSLAVSPFWLEGHYLSAQAAEAVGQPKCAEAIRVALKEFIERLPALAEMTFSDGTPFLPKAVGEWILTSGVSGSNGSGSDWEAAYESAQDVLKQKGLAPAMQLLEDGLADAREPRSQFYWRLMSADLLRDSGMKTLARQQVADLRAQTQDMKLEDWEPSLMAHLERLG</sequence>
<dbReference type="eggNOG" id="COG3515">
    <property type="taxonomic scope" value="Bacteria"/>
</dbReference>
<feature type="domain" description="ImpA N-terminal" evidence="2">
    <location>
        <begin position="15"/>
        <end position="127"/>
    </location>
</feature>
<evidence type="ECO:0000313" key="3">
    <source>
        <dbReference type="EMBL" id="ENO15487.2"/>
    </source>
</evidence>
<organism evidence="3 4">
    <name type="scientific">Marinobacter nanhaiticus D15-8W</name>
    <dbReference type="NCBI Taxonomy" id="626887"/>
    <lineage>
        <taxon>Bacteria</taxon>
        <taxon>Pseudomonadati</taxon>
        <taxon>Pseudomonadota</taxon>
        <taxon>Gammaproteobacteria</taxon>
        <taxon>Pseudomonadales</taxon>
        <taxon>Marinobacteraceae</taxon>
        <taxon>Marinobacter</taxon>
    </lineage>
</organism>
<evidence type="ECO:0000259" key="2">
    <source>
        <dbReference type="Pfam" id="PF06812"/>
    </source>
</evidence>
<dbReference type="PANTHER" id="PTHR37024">
    <property type="entry name" value="TYPE VI SECRETION SYSTEM DUF2094 AND IMPA-RELATED DOMAIN PROTEIN"/>
    <property type="match status" value="1"/>
</dbReference>
<dbReference type="PANTHER" id="PTHR37024:SF3">
    <property type="entry name" value="TYPE VI SECRETION SYSTEM PROTEIN TSSA"/>
    <property type="match status" value="1"/>
</dbReference>
<feature type="compositionally biased region" description="Low complexity" evidence="1">
    <location>
        <begin position="188"/>
        <end position="225"/>
    </location>
</feature>
<dbReference type="NCBIfam" id="TIGR03362">
    <property type="entry name" value="VI_chp_7"/>
    <property type="match status" value="1"/>
</dbReference>
<dbReference type="Pfam" id="PF16989">
    <property type="entry name" value="T6SS_VasJ"/>
    <property type="match status" value="1"/>
</dbReference>
<dbReference type="PATRIC" id="fig|626887.3.peg.1812"/>
<gene>
    <name evidence="3" type="primary">tssA</name>
    <name evidence="3" type="ORF">J057_09051</name>
</gene>
<dbReference type="InterPro" id="IPR010657">
    <property type="entry name" value="ImpA_N"/>
</dbReference>
<dbReference type="HOGENOM" id="CLU_029347_1_1_6"/>
<dbReference type="STRING" id="626887.J057_09051"/>